<evidence type="ECO:0000313" key="7">
    <source>
        <dbReference type="Proteomes" id="UP000294894"/>
    </source>
</evidence>
<dbReference type="GO" id="GO:0003700">
    <property type="term" value="F:DNA-binding transcription factor activity"/>
    <property type="evidence" value="ECO:0007669"/>
    <property type="project" value="TreeGrafter"/>
</dbReference>
<dbReference type="PANTHER" id="PTHR30055:SF234">
    <property type="entry name" value="HTH-TYPE TRANSCRIPTIONAL REGULATOR BETI"/>
    <property type="match status" value="1"/>
</dbReference>
<protein>
    <submittedName>
        <fullName evidence="6">TetR/AcrR family transcriptional regulator</fullName>
    </submittedName>
</protein>
<evidence type="ECO:0000256" key="3">
    <source>
        <dbReference type="ARBA" id="ARBA00023163"/>
    </source>
</evidence>
<dbReference type="InterPro" id="IPR050109">
    <property type="entry name" value="HTH-type_TetR-like_transc_reg"/>
</dbReference>
<sequence>MWALSTLGYSSVVTSATYHHGNLRAALIETGLAMARESGPDGVALREVARRVGVSHNAAYRHFADREALLTEISAHAMEQLTEAMRTRIEAVSTRLDPVSGARRRLSEVGRAYVEFALAEPGLFRVAFASKADGAAESPLGPPTGEGPYGLLNDVLDELVATGYLDPARRAGSEVACWSAVHGFAELCLDGPLRLLPSSQREEVLTRLLDTVDRGLGDPA</sequence>
<keyword evidence="2 4" id="KW-0238">DNA-binding</keyword>
<dbReference type="AlphaFoldDB" id="A0A4V1BDY4"/>
<evidence type="ECO:0000313" key="6">
    <source>
        <dbReference type="EMBL" id="QBR92732.1"/>
    </source>
</evidence>
<dbReference type="InterPro" id="IPR036271">
    <property type="entry name" value="Tet_transcr_reg_TetR-rel_C_sf"/>
</dbReference>
<dbReference type="Pfam" id="PF00440">
    <property type="entry name" value="TetR_N"/>
    <property type="match status" value="1"/>
</dbReference>
<name>A0A4V1BDY4_9ACTN</name>
<evidence type="ECO:0000256" key="4">
    <source>
        <dbReference type="PROSITE-ProRule" id="PRU00335"/>
    </source>
</evidence>
<dbReference type="EMBL" id="CP038267">
    <property type="protein sequence ID" value="QBR92732.1"/>
    <property type="molecule type" value="Genomic_DNA"/>
</dbReference>
<feature type="domain" description="HTH tetR-type" evidence="5">
    <location>
        <begin position="21"/>
        <end position="81"/>
    </location>
</feature>
<dbReference type="PANTHER" id="PTHR30055">
    <property type="entry name" value="HTH-TYPE TRANSCRIPTIONAL REGULATOR RUTR"/>
    <property type="match status" value="1"/>
</dbReference>
<proteinExistence type="predicted"/>
<dbReference type="InterPro" id="IPR025996">
    <property type="entry name" value="MT1864/Rv1816-like_C"/>
</dbReference>
<keyword evidence="7" id="KW-1185">Reference proteome</keyword>
<dbReference type="Gene3D" id="1.10.357.10">
    <property type="entry name" value="Tetracycline Repressor, domain 2"/>
    <property type="match status" value="1"/>
</dbReference>
<evidence type="ECO:0000256" key="1">
    <source>
        <dbReference type="ARBA" id="ARBA00023015"/>
    </source>
</evidence>
<reference evidence="6 7" key="1">
    <citation type="submission" date="2019-03" db="EMBL/GenBank/DDBJ databases">
        <title>Three New Species of Nocardioides, Nocardioides euryhalodurans sp. nov., Nocardioides seonyuensis sp. nov. and Nocardioides eburneoflavus sp. nov., Iolated from Soil.</title>
        <authorList>
            <person name="Roh S.G."/>
            <person name="Lee C."/>
            <person name="Kim M.-K."/>
            <person name="Kim S.B."/>
        </authorList>
    </citation>
    <scope>NUCLEOTIDE SEQUENCE [LARGE SCALE GENOMIC DNA]</scope>
    <source>
        <strain evidence="6 7">MMS17-SY117</strain>
    </source>
</reference>
<dbReference type="InterPro" id="IPR001647">
    <property type="entry name" value="HTH_TetR"/>
</dbReference>
<evidence type="ECO:0000256" key="2">
    <source>
        <dbReference type="ARBA" id="ARBA00023125"/>
    </source>
</evidence>
<dbReference type="Pfam" id="PF13305">
    <property type="entry name" value="TetR_C_33"/>
    <property type="match status" value="1"/>
</dbReference>
<dbReference type="PROSITE" id="PS50977">
    <property type="entry name" value="HTH_TETR_2"/>
    <property type="match status" value="1"/>
</dbReference>
<dbReference type="Proteomes" id="UP000294894">
    <property type="component" value="Chromosome"/>
</dbReference>
<dbReference type="InterPro" id="IPR009057">
    <property type="entry name" value="Homeodomain-like_sf"/>
</dbReference>
<accession>A0A4V1BDY4</accession>
<dbReference type="KEGG" id="noy:EXE57_10925"/>
<gene>
    <name evidence="6" type="ORF">EXE57_10925</name>
</gene>
<dbReference type="SUPFAM" id="SSF48498">
    <property type="entry name" value="Tetracyclin repressor-like, C-terminal domain"/>
    <property type="match status" value="1"/>
</dbReference>
<feature type="DNA-binding region" description="H-T-H motif" evidence="4">
    <location>
        <begin position="44"/>
        <end position="63"/>
    </location>
</feature>
<dbReference type="SUPFAM" id="SSF46689">
    <property type="entry name" value="Homeodomain-like"/>
    <property type="match status" value="1"/>
</dbReference>
<evidence type="ECO:0000259" key="5">
    <source>
        <dbReference type="PROSITE" id="PS50977"/>
    </source>
</evidence>
<keyword evidence="3" id="KW-0804">Transcription</keyword>
<keyword evidence="1" id="KW-0805">Transcription regulation</keyword>
<organism evidence="6 7">
    <name type="scientific">Nocardioides euryhalodurans</name>
    <dbReference type="NCBI Taxonomy" id="2518370"/>
    <lineage>
        <taxon>Bacteria</taxon>
        <taxon>Bacillati</taxon>
        <taxon>Actinomycetota</taxon>
        <taxon>Actinomycetes</taxon>
        <taxon>Propionibacteriales</taxon>
        <taxon>Nocardioidaceae</taxon>
        <taxon>Nocardioides</taxon>
    </lineage>
</organism>
<dbReference type="GO" id="GO:0000976">
    <property type="term" value="F:transcription cis-regulatory region binding"/>
    <property type="evidence" value="ECO:0007669"/>
    <property type="project" value="TreeGrafter"/>
</dbReference>
<dbReference type="OrthoDB" id="3173376at2"/>